<evidence type="ECO:0000313" key="2">
    <source>
        <dbReference type="Proteomes" id="UP000249065"/>
    </source>
</evidence>
<dbReference type="Gene3D" id="3.30.1330.110">
    <property type="entry name" value="BB2672"/>
    <property type="match status" value="1"/>
</dbReference>
<proteinExistence type="predicted"/>
<comment type="caution">
    <text evidence="1">The sequence shown here is derived from an EMBL/GenBank/DDBJ whole genome shotgun (WGS) entry which is preliminary data.</text>
</comment>
<gene>
    <name evidence="1" type="ORF">DOO78_04580</name>
</gene>
<dbReference type="AlphaFoldDB" id="A0A327MAN3"/>
<dbReference type="EMBL" id="QLIX01000002">
    <property type="protein sequence ID" value="RAI60351.1"/>
    <property type="molecule type" value="Genomic_DNA"/>
</dbReference>
<evidence type="ECO:0000313" key="1">
    <source>
        <dbReference type="EMBL" id="RAI60351.1"/>
    </source>
</evidence>
<sequence>MPAVIRKLVTLLDETRREMRRDLPRPVRRAVACAVIENPFAGRYEEDLGLLVEQGAELGALLAARAIAALGIPGEQVESFGKAAVVGEAGELEHAAALLHPKMGAPVRAALGKGPALIPSAKKSGGPGTAIDVPLGHKDAAFVRSHFDAIEARVPDAPRADEILLCLALTDGGRPWPRIGGLGKAEIEGRDGLR</sequence>
<dbReference type="InterPro" id="IPR035936">
    <property type="entry name" value="BB2672"/>
</dbReference>
<keyword evidence="2" id="KW-1185">Reference proteome</keyword>
<accession>A0A327MAN3</accession>
<dbReference type="InterPro" id="IPR009569">
    <property type="entry name" value="AA_synth_put"/>
</dbReference>
<dbReference type="SUPFAM" id="SSF160519">
    <property type="entry name" value="BB2672-like"/>
    <property type="match status" value="1"/>
</dbReference>
<dbReference type="Pfam" id="PF06684">
    <property type="entry name" value="AA_synth"/>
    <property type="match status" value="1"/>
</dbReference>
<dbReference type="OrthoDB" id="9803312at2"/>
<organism evidence="1 2">
    <name type="scientific">Roseicella frigidaeris</name>
    <dbReference type="NCBI Taxonomy" id="2230885"/>
    <lineage>
        <taxon>Bacteria</taxon>
        <taxon>Pseudomonadati</taxon>
        <taxon>Pseudomonadota</taxon>
        <taxon>Alphaproteobacteria</taxon>
        <taxon>Acetobacterales</taxon>
        <taxon>Roseomonadaceae</taxon>
        <taxon>Roseicella</taxon>
    </lineage>
</organism>
<name>A0A327MAN3_9PROT</name>
<dbReference type="Proteomes" id="UP000249065">
    <property type="component" value="Unassembled WGS sequence"/>
</dbReference>
<protein>
    <submittedName>
        <fullName evidence="1">Amino acid synthesis family protein</fullName>
    </submittedName>
</protein>
<reference evidence="2" key="1">
    <citation type="submission" date="2018-06" db="EMBL/GenBank/DDBJ databases">
        <authorList>
            <person name="Khan S.A."/>
        </authorList>
    </citation>
    <scope>NUCLEOTIDE SEQUENCE [LARGE SCALE GENOMIC DNA]</scope>
    <source>
        <strain evidence="2">DB-1506</strain>
    </source>
</reference>
<dbReference type="RefSeq" id="WP_111468537.1">
    <property type="nucleotide sequence ID" value="NZ_QLIX01000002.1"/>
</dbReference>